<dbReference type="Proteomes" id="UP001314241">
    <property type="component" value="Unassembled WGS sequence"/>
</dbReference>
<feature type="transmembrane region" description="Helical" evidence="1">
    <location>
        <begin position="75"/>
        <end position="99"/>
    </location>
</feature>
<evidence type="ECO:0000256" key="1">
    <source>
        <dbReference type="SAM" id="Phobius"/>
    </source>
</evidence>
<evidence type="ECO:0000313" key="3">
    <source>
        <dbReference type="Proteomes" id="UP001314241"/>
    </source>
</evidence>
<keyword evidence="1" id="KW-0472">Membrane</keyword>
<dbReference type="Pfam" id="PF06161">
    <property type="entry name" value="DUF975"/>
    <property type="match status" value="1"/>
</dbReference>
<proteinExistence type="predicted"/>
<feature type="transmembrane region" description="Helical" evidence="1">
    <location>
        <begin position="202"/>
        <end position="224"/>
    </location>
</feature>
<organism evidence="2 3">
    <name type="scientific">Eupransor demetentiae</name>
    <dbReference type="NCBI Taxonomy" id="3109584"/>
    <lineage>
        <taxon>Bacteria</taxon>
        <taxon>Bacillati</taxon>
        <taxon>Bacillota</taxon>
        <taxon>Bacilli</taxon>
        <taxon>Lactobacillales</taxon>
        <taxon>Lactobacillaceae</taxon>
        <taxon>Eupransor</taxon>
    </lineage>
</organism>
<dbReference type="EMBL" id="CAWVOH010000001">
    <property type="protein sequence ID" value="CAK8053561.1"/>
    <property type="molecule type" value="Genomic_DNA"/>
</dbReference>
<keyword evidence="3" id="KW-1185">Reference proteome</keyword>
<reference evidence="2 3" key="1">
    <citation type="submission" date="2024-01" db="EMBL/GenBank/DDBJ databases">
        <authorList>
            <person name="Botero Cardona J."/>
        </authorList>
    </citation>
    <scope>NUCLEOTIDE SEQUENCE [LARGE SCALE GENOMIC DNA]</scope>
    <source>
        <strain evidence="2 3">LMG 33000</strain>
    </source>
</reference>
<sequence>MKPEKISIRRVKLTARQQLKKSFSDALKANFFMIVFQVIQVWILALSILTIIMTVNDPSSSSTSGSNNPLGPENIITVLARAVMTLFVWSALWTTIDAFQAPNSKVTFRQTLQSFTNGHFGVTFLLALVQNILLKLWTVLTMPLLSIPGIVKRFSYSQTYYAYKMDLLFNRKQRSLTDYITISRRVMDGHKWELFRLELSFFFWHLLGILTFGLGYIYVLPYLYTSRVVYSTQIFAQAVKEP</sequence>
<gene>
    <name evidence="2" type="ORF">R54876_GBNLAHCA_00117</name>
</gene>
<dbReference type="RefSeq" id="WP_349641125.1">
    <property type="nucleotide sequence ID" value="NZ_CAWVOH010000001.1"/>
</dbReference>
<dbReference type="PANTHER" id="PTHR40076">
    <property type="entry name" value="MEMBRANE PROTEIN-RELATED"/>
    <property type="match status" value="1"/>
</dbReference>
<feature type="transmembrane region" description="Helical" evidence="1">
    <location>
        <begin position="31"/>
        <end position="55"/>
    </location>
</feature>
<evidence type="ECO:0000313" key="2">
    <source>
        <dbReference type="EMBL" id="CAK8053561.1"/>
    </source>
</evidence>
<dbReference type="PANTHER" id="PTHR40076:SF1">
    <property type="entry name" value="MEMBRANE PROTEIN"/>
    <property type="match status" value="1"/>
</dbReference>
<name>A0ABP0EN06_9LACO</name>
<protein>
    <submittedName>
        <fullName evidence="2">Uncharacterized membrane protein</fullName>
    </submittedName>
</protein>
<keyword evidence="1" id="KW-1133">Transmembrane helix</keyword>
<feature type="transmembrane region" description="Helical" evidence="1">
    <location>
        <begin position="120"/>
        <end position="140"/>
    </location>
</feature>
<keyword evidence="1" id="KW-0812">Transmembrane</keyword>
<accession>A0ABP0EN06</accession>
<dbReference type="InterPro" id="IPR010380">
    <property type="entry name" value="DUF975"/>
</dbReference>
<comment type="caution">
    <text evidence="2">The sequence shown here is derived from an EMBL/GenBank/DDBJ whole genome shotgun (WGS) entry which is preliminary data.</text>
</comment>